<dbReference type="Proteomes" id="UP000030598">
    <property type="component" value="Unassembled WGS sequence"/>
</dbReference>
<evidence type="ECO:0000313" key="2">
    <source>
        <dbReference type="Proteomes" id="UP000030598"/>
    </source>
</evidence>
<evidence type="ECO:0000313" key="1">
    <source>
        <dbReference type="EMBL" id="KGF88326.1"/>
    </source>
</evidence>
<dbReference type="STRING" id="59925.EU91_0257"/>
<sequence>MISNAEKLYKLIAKDSKQKQSLFMLALTNPKKALDKICDIGHELDISVTKEEVIEYLSTIDDDATKMWLVKARGGL</sequence>
<comment type="caution">
    <text evidence="1">The sequence shown here is derived from an EMBL/GenBank/DDBJ whole genome shotgun (WGS) entry which is preliminary data.</text>
</comment>
<reference evidence="2" key="1">
    <citation type="journal article" date="2014" name="Sci. Data">
        <title>Genomes of diverse isolates of the marine cyanobacterium Prochlorococcus.</title>
        <authorList>
            <person name="Biller S."/>
            <person name="Berube P."/>
            <person name="Thompson J."/>
            <person name="Kelly L."/>
            <person name="Roggensack S."/>
            <person name="Awad L."/>
            <person name="Roache-Johnson K."/>
            <person name="Ding H."/>
            <person name="Giovannoni S.J."/>
            <person name="Moore L.R."/>
            <person name="Chisholm S.W."/>
        </authorList>
    </citation>
    <scope>NUCLEOTIDE SEQUENCE [LARGE SCALE GENOMIC DNA]</scope>
    <source>
        <strain evidence="2">GP2</strain>
    </source>
</reference>
<dbReference type="eggNOG" id="ENOG50321IC">
    <property type="taxonomic scope" value="Bacteria"/>
</dbReference>
<name>A0A0A1ZIG4_PROMR</name>
<protein>
    <recommendedName>
        <fullName evidence="3">Nif11 domain-containing protein</fullName>
    </recommendedName>
</protein>
<gene>
    <name evidence="1" type="ORF">EU91_0257</name>
</gene>
<dbReference type="OrthoDB" id="541353at2"/>
<proteinExistence type="predicted"/>
<evidence type="ECO:0008006" key="3">
    <source>
        <dbReference type="Google" id="ProtNLM"/>
    </source>
</evidence>
<dbReference type="AlphaFoldDB" id="A0A0A1ZIG4"/>
<dbReference type="RefSeq" id="WP_032523869.1">
    <property type="nucleotide sequence ID" value="NZ_CP138934.1"/>
</dbReference>
<accession>A0A0A1ZIG4</accession>
<organism evidence="1 2">
    <name type="scientific">Prochlorococcus marinus str. GP2</name>
    <dbReference type="NCBI Taxonomy" id="59925"/>
    <lineage>
        <taxon>Bacteria</taxon>
        <taxon>Bacillati</taxon>
        <taxon>Cyanobacteriota</taxon>
        <taxon>Cyanophyceae</taxon>
        <taxon>Synechococcales</taxon>
        <taxon>Prochlorococcaceae</taxon>
        <taxon>Prochlorococcus</taxon>
    </lineage>
</organism>
<dbReference type="EMBL" id="JNAH01000003">
    <property type="protein sequence ID" value="KGF88326.1"/>
    <property type="molecule type" value="Genomic_DNA"/>
</dbReference>